<comment type="caution">
    <text evidence="1">The sequence shown here is derived from an EMBL/GenBank/DDBJ whole genome shotgun (WGS) entry which is preliminary data.</text>
</comment>
<reference evidence="1 2" key="1">
    <citation type="journal article" date="2023" name="G3 (Bethesda)">
        <title>A chromosome-length genome assembly and annotation of blackberry (Rubus argutus, cv. 'Hillquist').</title>
        <authorList>
            <person name="Bruna T."/>
            <person name="Aryal R."/>
            <person name="Dudchenko O."/>
            <person name="Sargent D.J."/>
            <person name="Mead D."/>
            <person name="Buti M."/>
            <person name="Cavallini A."/>
            <person name="Hytonen T."/>
            <person name="Andres J."/>
            <person name="Pham M."/>
            <person name="Weisz D."/>
            <person name="Mascagni F."/>
            <person name="Usai G."/>
            <person name="Natali L."/>
            <person name="Bassil N."/>
            <person name="Fernandez G.E."/>
            <person name="Lomsadze A."/>
            <person name="Armour M."/>
            <person name="Olukolu B."/>
            <person name="Poorten T."/>
            <person name="Britton C."/>
            <person name="Davik J."/>
            <person name="Ashrafi H."/>
            <person name="Aiden E.L."/>
            <person name="Borodovsky M."/>
            <person name="Worthington M."/>
        </authorList>
    </citation>
    <scope>NUCLEOTIDE SEQUENCE [LARGE SCALE GENOMIC DNA]</scope>
    <source>
        <strain evidence="1">PI 553951</strain>
    </source>
</reference>
<evidence type="ECO:0000313" key="2">
    <source>
        <dbReference type="Proteomes" id="UP001457282"/>
    </source>
</evidence>
<dbReference type="AlphaFoldDB" id="A0AAW1Y7I3"/>
<organism evidence="1 2">
    <name type="scientific">Rubus argutus</name>
    <name type="common">Southern blackberry</name>
    <dbReference type="NCBI Taxonomy" id="59490"/>
    <lineage>
        <taxon>Eukaryota</taxon>
        <taxon>Viridiplantae</taxon>
        <taxon>Streptophyta</taxon>
        <taxon>Embryophyta</taxon>
        <taxon>Tracheophyta</taxon>
        <taxon>Spermatophyta</taxon>
        <taxon>Magnoliopsida</taxon>
        <taxon>eudicotyledons</taxon>
        <taxon>Gunneridae</taxon>
        <taxon>Pentapetalae</taxon>
        <taxon>rosids</taxon>
        <taxon>fabids</taxon>
        <taxon>Rosales</taxon>
        <taxon>Rosaceae</taxon>
        <taxon>Rosoideae</taxon>
        <taxon>Rosoideae incertae sedis</taxon>
        <taxon>Rubus</taxon>
    </lineage>
</organism>
<accession>A0AAW1Y7I3</accession>
<keyword evidence="2" id="KW-1185">Reference proteome</keyword>
<name>A0AAW1Y7I3_RUBAR</name>
<protein>
    <recommendedName>
        <fullName evidence="3">DUF4283 domain-containing protein</fullName>
    </recommendedName>
</protein>
<sequence>MSATRLIFPWSFLDEKAVVPPKSFAAATTMPIISIANFPLPVIHEGRTTITISKEGYQSGWEKCKHMLLGPLHLSTKDNPYSPSELHRKLSLVWGEIGHLRLIPMGKEYFSFNFSSDEGRFLV</sequence>
<dbReference type="EMBL" id="JBEDUW010000002">
    <property type="protein sequence ID" value="KAK9944174.1"/>
    <property type="molecule type" value="Genomic_DNA"/>
</dbReference>
<evidence type="ECO:0008006" key="3">
    <source>
        <dbReference type="Google" id="ProtNLM"/>
    </source>
</evidence>
<gene>
    <name evidence="1" type="ORF">M0R45_009752</name>
</gene>
<dbReference type="Proteomes" id="UP001457282">
    <property type="component" value="Unassembled WGS sequence"/>
</dbReference>
<proteinExistence type="predicted"/>
<evidence type="ECO:0000313" key="1">
    <source>
        <dbReference type="EMBL" id="KAK9944174.1"/>
    </source>
</evidence>